<dbReference type="Gene3D" id="2.170.300.10">
    <property type="entry name" value="Tie2 ligand-binding domain superfamily"/>
    <property type="match status" value="1"/>
</dbReference>
<dbReference type="PANTHER" id="PTHR24043">
    <property type="entry name" value="SCAVENGER RECEPTOR CLASS F"/>
    <property type="match status" value="1"/>
</dbReference>
<organism evidence="3 4">
    <name type="scientific">Elysia marginata</name>
    <dbReference type="NCBI Taxonomy" id="1093978"/>
    <lineage>
        <taxon>Eukaryota</taxon>
        <taxon>Metazoa</taxon>
        <taxon>Spiralia</taxon>
        <taxon>Lophotrochozoa</taxon>
        <taxon>Mollusca</taxon>
        <taxon>Gastropoda</taxon>
        <taxon>Heterobranchia</taxon>
        <taxon>Euthyneura</taxon>
        <taxon>Panpulmonata</taxon>
        <taxon>Sacoglossa</taxon>
        <taxon>Placobranchoidea</taxon>
        <taxon>Plakobranchidae</taxon>
        <taxon>Elysia</taxon>
    </lineage>
</organism>
<keyword evidence="4" id="KW-1185">Reference proteome</keyword>
<feature type="signal peptide" evidence="2">
    <location>
        <begin position="1"/>
        <end position="16"/>
    </location>
</feature>
<dbReference type="AlphaFoldDB" id="A0AAV4FR13"/>
<proteinExistence type="predicted"/>
<dbReference type="EMBL" id="BMAT01000914">
    <property type="protein sequence ID" value="GFR75922.1"/>
    <property type="molecule type" value="Genomic_DNA"/>
</dbReference>
<keyword evidence="1" id="KW-0245">EGF-like domain</keyword>
<keyword evidence="2" id="KW-0732">Signal</keyword>
<dbReference type="InterPro" id="IPR042635">
    <property type="entry name" value="MEGF10/SREC1/2-like"/>
</dbReference>
<comment type="caution">
    <text evidence="3">The sequence shown here is derived from an EMBL/GenBank/DDBJ whole genome shotgun (WGS) entry which is preliminary data.</text>
</comment>
<dbReference type="GO" id="GO:0005044">
    <property type="term" value="F:scavenger receptor activity"/>
    <property type="evidence" value="ECO:0007669"/>
    <property type="project" value="InterPro"/>
</dbReference>
<accession>A0AAV4FR13</accession>
<name>A0AAV4FR13_9GAST</name>
<feature type="chain" id="PRO_5044011133" evidence="2">
    <location>
        <begin position="17"/>
        <end position="157"/>
    </location>
</feature>
<evidence type="ECO:0000313" key="3">
    <source>
        <dbReference type="EMBL" id="GFR75922.1"/>
    </source>
</evidence>
<gene>
    <name evidence="3" type="ORF">ElyMa_000468100</name>
</gene>
<evidence type="ECO:0000256" key="2">
    <source>
        <dbReference type="SAM" id="SignalP"/>
    </source>
</evidence>
<evidence type="ECO:0000313" key="4">
    <source>
        <dbReference type="Proteomes" id="UP000762676"/>
    </source>
</evidence>
<sequence>MAHNFFIFLSLKLTSSYCFTRTECDEESYGPECSRECSSNCRRPGSEVTSRTCDLMTGACLHGCQGERVGDQCQYECLEGTYGEGCRETCSPDCVDKKCNAENGTCVHGIIDGVKTTPISGTRKYPQLIITTTTKAAATKTTKITTNTSNLFTISNK</sequence>
<reference evidence="3 4" key="1">
    <citation type="journal article" date="2021" name="Elife">
        <title>Chloroplast acquisition without the gene transfer in kleptoplastic sea slugs, Plakobranchus ocellatus.</title>
        <authorList>
            <person name="Maeda T."/>
            <person name="Takahashi S."/>
            <person name="Yoshida T."/>
            <person name="Shimamura S."/>
            <person name="Takaki Y."/>
            <person name="Nagai Y."/>
            <person name="Toyoda A."/>
            <person name="Suzuki Y."/>
            <person name="Arimoto A."/>
            <person name="Ishii H."/>
            <person name="Satoh N."/>
            <person name="Nishiyama T."/>
            <person name="Hasebe M."/>
            <person name="Maruyama T."/>
            <person name="Minagawa J."/>
            <person name="Obokata J."/>
            <person name="Shigenobu S."/>
        </authorList>
    </citation>
    <scope>NUCLEOTIDE SEQUENCE [LARGE SCALE GENOMIC DNA]</scope>
</reference>
<evidence type="ECO:0000256" key="1">
    <source>
        <dbReference type="ARBA" id="ARBA00022536"/>
    </source>
</evidence>
<dbReference type="Proteomes" id="UP000762676">
    <property type="component" value="Unassembled WGS sequence"/>
</dbReference>
<dbReference type="PANTHER" id="PTHR24043:SF8">
    <property type="entry name" value="EGF-LIKE DOMAIN-CONTAINING PROTEIN"/>
    <property type="match status" value="1"/>
</dbReference>
<protein>
    <submittedName>
        <fullName evidence="3">Multiple epidermal growth factor-like domains 11</fullName>
    </submittedName>
</protein>